<feature type="domain" description="Peptidase M11 gametolysin" evidence="1">
    <location>
        <begin position="2"/>
        <end position="305"/>
    </location>
</feature>
<comment type="caution">
    <text evidence="2">The sequence shown here is derived from an EMBL/GenBank/DDBJ whole genome shotgun (WGS) entry which is preliminary data.</text>
</comment>
<protein>
    <recommendedName>
        <fullName evidence="1">Peptidase M11 gametolysin domain-containing protein</fullName>
    </recommendedName>
</protein>
<sequence>MSRCGMIPKLNASRLADWMYDNPRIPGNLERWFKTCTYNQLTFTKENNPIVEIDLPCQGTTEQKRAFDFKNGKGNGKNEDNEVWGLGELAYSWLKQNYPFWAMEWGRYRKIFIYPYNWATNYVQWSGLAVLGCNDKDLSLCYTWINTETSVTQLQMSIVVQELVHNVGLVHSSRKLFDRNQNKWVHCEYCDQQCPMGWGEAENNDKQLLCTNAAQSYKAGWAKPISGGHINAFDLPPGVTQQFTLPSMHLSKDNMLRIIYDQWNRVVDGDTVHVIQDALFVSYRVRQNASGAYDSGLSAPVNRRVWKQ</sequence>
<evidence type="ECO:0000313" key="2">
    <source>
        <dbReference type="EMBL" id="GLC60231.1"/>
    </source>
</evidence>
<reference evidence="2 3" key="1">
    <citation type="journal article" date="2023" name="Commun. Biol.">
        <title>Reorganization of the ancestral sex-determining regions during the evolution of trioecy in Pleodorina starrii.</title>
        <authorList>
            <person name="Takahashi K."/>
            <person name="Suzuki S."/>
            <person name="Kawai-Toyooka H."/>
            <person name="Yamamoto K."/>
            <person name="Hamaji T."/>
            <person name="Ootsuki R."/>
            <person name="Yamaguchi H."/>
            <person name="Kawachi M."/>
            <person name="Higashiyama T."/>
            <person name="Nozaki H."/>
        </authorList>
    </citation>
    <scope>NUCLEOTIDE SEQUENCE [LARGE SCALE GENOMIC DNA]</scope>
    <source>
        <strain evidence="2 3">NIES-4479</strain>
    </source>
</reference>
<evidence type="ECO:0000259" key="1">
    <source>
        <dbReference type="Pfam" id="PF05548"/>
    </source>
</evidence>
<accession>A0A9W6BZ80</accession>
<dbReference type="Proteomes" id="UP001165080">
    <property type="component" value="Unassembled WGS sequence"/>
</dbReference>
<dbReference type="EMBL" id="BRXU01000033">
    <property type="protein sequence ID" value="GLC60231.1"/>
    <property type="molecule type" value="Genomic_DNA"/>
</dbReference>
<proteinExistence type="predicted"/>
<name>A0A9W6BZ80_9CHLO</name>
<dbReference type="InterPro" id="IPR008752">
    <property type="entry name" value="Peptidase_M11"/>
</dbReference>
<keyword evidence="3" id="KW-1185">Reference proteome</keyword>
<evidence type="ECO:0000313" key="3">
    <source>
        <dbReference type="Proteomes" id="UP001165080"/>
    </source>
</evidence>
<dbReference type="Pfam" id="PF05548">
    <property type="entry name" value="Peptidase_M11"/>
    <property type="match status" value="1"/>
</dbReference>
<organism evidence="2 3">
    <name type="scientific">Pleodorina starrii</name>
    <dbReference type="NCBI Taxonomy" id="330485"/>
    <lineage>
        <taxon>Eukaryota</taxon>
        <taxon>Viridiplantae</taxon>
        <taxon>Chlorophyta</taxon>
        <taxon>core chlorophytes</taxon>
        <taxon>Chlorophyceae</taxon>
        <taxon>CS clade</taxon>
        <taxon>Chlamydomonadales</taxon>
        <taxon>Volvocaceae</taxon>
        <taxon>Pleodorina</taxon>
    </lineage>
</organism>
<dbReference type="AlphaFoldDB" id="A0A9W6BZ80"/>
<gene>
    <name evidence="2" type="primary">PLESTB002438</name>
    <name evidence="2" type="ORF">PLESTB_001588700</name>
</gene>